<dbReference type="CDD" id="cd12116">
    <property type="entry name" value="A_NRPS_Ta1_like"/>
    <property type="match status" value="1"/>
</dbReference>
<evidence type="ECO:0000256" key="5">
    <source>
        <dbReference type="ARBA" id="ARBA00022737"/>
    </source>
</evidence>
<dbReference type="Pfam" id="PF00668">
    <property type="entry name" value="Condensation"/>
    <property type="match status" value="3"/>
</dbReference>
<dbReference type="Gene3D" id="2.30.38.10">
    <property type="entry name" value="Luciferase, Domain 3"/>
    <property type="match status" value="3"/>
</dbReference>
<dbReference type="SUPFAM" id="SSF53335">
    <property type="entry name" value="S-adenosyl-L-methionine-dependent methyltransferases"/>
    <property type="match status" value="1"/>
</dbReference>
<dbReference type="NCBIfam" id="TIGR01733">
    <property type="entry name" value="AA-adenyl-dom"/>
    <property type="match status" value="4"/>
</dbReference>
<dbReference type="InterPro" id="IPR020806">
    <property type="entry name" value="PKS_PP-bd"/>
</dbReference>
<dbReference type="Gene3D" id="3.40.50.12780">
    <property type="entry name" value="N-terminal domain of ligase-like"/>
    <property type="match status" value="1"/>
</dbReference>
<dbReference type="FunFam" id="3.40.50.12780:FF:000012">
    <property type="entry name" value="Non-ribosomal peptide synthetase"/>
    <property type="match status" value="1"/>
</dbReference>
<comment type="cofactor">
    <cofactor evidence="1">
        <name>pantetheine 4'-phosphate</name>
        <dbReference type="ChEBI" id="CHEBI:47942"/>
    </cofactor>
</comment>
<accession>A0A841GMS0</accession>
<dbReference type="InterPro" id="IPR006162">
    <property type="entry name" value="Ppantetheine_attach_site"/>
</dbReference>
<evidence type="ECO:0000313" key="7">
    <source>
        <dbReference type="EMBL" id="MBB6069927.1"/>
    </source>
</evidence>
<dbReference type="InterPro" id="IPR013217">
    <property type="entry name" value="Methyltransf_12"/>
</dbReference>
<dbReference type="PANTHER" id="PTHR45527:SF1">
    <property type="entry name" value="FATTY ACID SYNTHASE"/>
    <property type="match status" value="1"/>
</dbReference>
<dbReference type="PROSITE" id="PS00455">
    <property type="entry name" value="AMP_BINDING"/>
    <property type="match status" value="3"/>
</dbReference>
<feature type="domain" description="Carrier" evidence="6">
    <location>
        <begin position="3143"/>
        <end position="3218"/>
    </location>
</feature>
<dbReference type="Pfam" id="PF08242">
    <property type="entry name" value="Methyltransf_12"/>
    <property type="match status" value="1"/>
</dbReference>
<dbReference type="CDD" id="cd19531">
    <property type="entry name" value="LCL_NRPS-like"/>
    <property type="match status" value="3"/>
</dbReference>
<dbReference type="InterPro" id="IPR009081">
    <property type="entry name" value="PP-bd_ACP"/>
</dbReference>
<dbReference type="SMART" id="SM00823">
    <property type="entry name" value="PKS_PP"/>
    <property type="match status" value="4"/>
</dbReference>
<dbReference type="RefSeq" id="WP_170039500.1">
    <property type="nucleotide sequence ID" value="NZ_JABDTL010000002.1"/>
</dbReference>
<dbReference type="SUPFAM" id="SSF47336">
    <property type="entry name" value="ACP-like"/>
    <property type="match status" value="4"/>
</dbReference>
<dbReference type="InterPro" id="IPR000873">
    <property type="entry name" value="AMP-dep_synth/lig_dom"/>
</dbReference>
<dbReference type="PANTHER" id="PTHR45527">
    <property type="entry name" value="NONRIBOSOMAL PEPTIDE SYNTHETASE"/>
    <property type="match status" value="1"/>
</dbReference>
<evidence type="ECO:0000259" key="6">
    <source>
        <dbReference type="PROSITE" id="PS50075"/>
    </source>
</evidence>
<dbReference type="PROSITE" id="PS50075">
    <property type="entry name" value="CARRIER"/>
    <property type="match status" value="4"/>
</dbReference>
<dbReference type="Gene3D" id="3.40.50.150">
    <property type="entry name" value="Vaccinia Virus protein VP39"/>
    <property type="match status" value="1"/>
</dbReference>
<evidence type="ECO:0000256" key="1">
    <source>
        <dbReference type="ARBA" id="ARBA00001957"/>
    </source>
</evidence>
<dbReference type="FunFam" id="3.40.50.980:FF:000001">
    <property type="entry name" value="Non-ribosomal peptide synthetase"/>
    <property type="match status" value="2"/>
</dbReference>
<dbReference type="Gene3D" id="3.40.50.980">
    <property type="match status" value="6"/>
</dbReference>
<dbReference type="GO" id="GO:0043041">
    <property type="term" value="P:amino acid activation for nonribosomal peptide biosynthetic process"/>
    <property type="evidence" value="ECO:0007669"/>
    <property type="project" value="TreeGrafter"/>
</dbReference>
<dbReference type="InterPro" id="IPR045851">
    <property type="entry name" value="AMP-bd_C_sf"/>
</dbReference>
<reference evidence="7 8" key="1">
    <citation type="submission" date="2020-08" db="EMBL/GenBank/DDBJ databases">
        <title>Genomic Encyclopedia of Type Strains, Phase IV (KMG-IV): sequencing the most valuable type-strain genomes for metagenomic binning, comparative biology and taxonomic classification.</title>
        <authorList>
            <person name="Goeker M."/>
        </authorList>
    </citation>
    <scope>NUCLEOTIDE SEQUENCE [LARGE SCALE GENOMIC DNA]</scope>
    <source>
        <strain evidence="7 8">DSM 29007</strain>
    </source>
</reference>
<dbReference type="EMBL" id="JACHIA010000003">
    <property type="protein sequence ID" value="MBB6069927.1"/>
    <property type="molecule type" value="Genomic_DNA"/>
</dbReference>
<dbReference type="FunFam" id="2.30.38.10:FF:000001">
    <property type="entry name" value="Non-ribosomal peptide synthetase PvdI"/>
    <property type="match status" value="1"/>
</dbReference>
<comment type="caution">
    <text evidence="7">The sequence shown here is derived from an EMBL/GenBank/DDBJ whole genome shotgun (WGS) entry which is preliminary data.</text>
</comment>
<dbReference type="InterPro" id="IPR023213">
    <property type="entry name" value="CAT-like_dom_sf"/>
</dbReference>
<dbReference type="Gene3D" id="3.30.559.10">
    <property type="entry name" value="Chloramphenicol acetyltransferase-like domain"/>
    <property type="match status" value="3"/>
</dbReference>
<dbReference type="SUPFAM" id="SSF56801">
    <property type="entry name" value="Acetyl-CoA synthetase-like"/>
    <property type="match status" value="4"/>
</dbReference>
<dbReference type="InterPro" id="IPR042099">
    <property type="entry name" value="ANL_N_sf"/>
</dbReference>
<sequence length="4338" mass="462570">MTHPSTFHVRLDAAALTPAGVQPAADPGAEGLADGSRIPARADFAAVVEEWNRTDAPYPRGLCIHELVAAQAARTPDAVAVLHEGKALTYAGLEARANRIAHRLQRLGVGPEVRVGICLDRGTEMIAAMLGVLKAGGAYVPLDPAYPAERLAFTLHDAGVAVLVTQEKLSSLLPVAAGVQVLSLDAAAGEIAAESAEAPRSGAGPRNLAYLIYTSGSTGVPKGVAIEHQSAVAFLSWAAGVFTPDELSGVLAATSICFDLSVFEIFVPLALGGRVIVVENALALAASASADQVRLINTVPSALAALLRSGGIPPLATTVNLAGEPLRAELADALYAHGIQRVHDLYGPSEDTTYSTWTLRAAGGPETIGRPIANTRAYVLDDGMRPLAPGEAGELYLGGSGLARGYLNRPALTADRFVPDPFGREPGGRLYRTGDRARVRERNGGGDLSETTPAPTHALEFLGRMDQQVKVRGYRIELGEVEARLREHAGVREVVVLAREDAPGDRRLVAYVVPDRDGLEASAEAEDRDWEAGHQADWSAAWDHIYGGAGTGADPAFDVSGWISSFTGEPLPAEEMREWVEATVARIAAPRPGRVLEIGCGTGLLLGRLAPGCERYVGTDISAHGVERLRTLRSRRPELGHVELLHRAADDFAGLEPGSFDTVVINSVVQYFPGADYLARVLEGAARLVRPGGRIFVGDVRDLRLLGAFRTAVETHASPPERTVAEWRERAEQTQAQEEELVIDPAFFVSVAREIPEIGAVETLVKRGRFANELTAFRYDVVLHAGAREAEREDRPGIDWDSARLTPEALRARLEAEEGASLVVLGIPNALVAGALKALEIRRDPGGARTVADVRRLPEAAGVDPDALWRAGEALGWTVQVRLCDDPGRVDARFTRGPAANRPFVAPLHPAHAGRDAYATDPMRGRRARVLVPALRQHLAGRLPAYMAPAAYVVLEAMPLTPNGKIDRAALPSPDAEARPGRYEPPAGETEAALAEVWAEVLGVPRIGRRDHFFEIGGHSLAVMQVVSRVRRTLGAGVAQGDLFDHPVLADFARFLEGVDRAELVPLQPADRGGTLAASFAQARLWFLDQLGGAGVAYHVPMGLRLRGTLNRAALARALDRIVARHEALRTTFAEVDGEPVQRIAPAEGAAFPLADDDLTGARGEGPGADAALARLAEAEAHAPFDLRRGPLVRGRLVRVGEDEHVLLVTLHHIVSDGWSMGVLAEELSALYAAFASGRDDPLPPLGVQYADYAAGQRRWARGDAQDRDAAFWRQALAGAPPLLELPADRPRPPQQDHAGAVVPVALGAELSAALRALGRRHGTTLFMTLLAGWAAVLGRLSGQDEVVVGTPAANRPRPELEGLIGLFLNTLALRADLSGAPTVAELLSRVKSRALAAQQHQHVPFEQVVELLQPARSLSHTPVFQVFFTWENVPRGRFDLPGLRVSPLERAARTTAKFDLSLFLEEEDGRIVGGIEYATALHDRETVERWAGFLVRLLEAMAADDSRRIDRLPLLSPAERRQAEAAAGARRVRPAHPYTPFSAEEVDQPIHRRFRAQAAAHPGRTALRTREGAWSYAQLDALARSVAHEIVAALGPGEGRVGLLFDPGAPMVAAILGSLMAGKTYVPLDPAWPEARMHRVLDDARAAMVLAGDPHVAAARRLAETRGSGDEGQGIACGADGMPAAEPRAVLRVSAAHPPSAPGQVEEDALGRIGTAPGAVAYLLYTSGSTGEPKGVAQSHRNVLGHIRAYTNALRIAPGDRLMLAASYATDAAVMDLYGALLNGASLHLFDVRAEGVERLALWLRAEGITLYHSTPSLFRAVVAEDGEGDDFASVSRVVLGGEAVFRPDFERFRRTFRPGAVFVNGLGPTESTLALQEMMDHGSRPHGHGIPAGRAVEGVEVLLLDDGGEPPEVYARGEIVIRGPHVALGYWGRPALTARAFVPDPAGNGGRMYRTGDVGRRLPDGRIEFVGRRDEQVKIRGYRVEPDEVAAVLRRVPGVRAAAVVPRTESGEARLVAYVVADGAVRTEALRAHLAGRLPEYMVPAAYVRLNALPLTSSAKLDRRALPAPADDAYERRGYEAPAGEAEEALAAIWGALLGVERVGRRDDFFALGGHSLLAVQAASRLRRALGVEVQVRDLFRHPVLADFARSLASAARAGTPEILPAPPAERTALSFPQQRLWFLEQMGGVGSAYHVGRTLRLRGTLERTALLRALDRVVARHEALRTTFPLVDGEPVQRIAPAEQSGFRVVEHDLRGRADAGAELERIIAAEGAAPFDLAAGPLARARLVRLADDDHALVVRMHHAVSDAWSTGVLLAELGALYAAFARGEPDPLAPLPVQYADWAAWQRRRVAGEALEAQARWWTEALAGAPEVLEFPADRPRPARQDHAGGSVPVELDRELSAALGALARRHGATLFMTVLAGWAAVLARLSGQECVVVGTPSANRGGEEVEGMIGFFVNTLALPVDLAGAPPVAGLLARVRALTLEAQQHSGIPFEQVVERVRPARSPAYTPLFQVMLDWRGSAPAALRLPGVEVQEIPDPPVETAKFDLSLSLAEEDGRIAGELAYATALFDRATAERYAGYLRAALAAMAADGTLRVDDLPLLTEAERRRVVEAWNATAAAYPADDCIHRLVEARARRTPGAVAVVHEGTRLTCAQVDGSAARLARVLRGRGVGRGAFVPVLAERGPAAPVAMLAAMKVGAAFVPLDAAWPDERLRAAVRALRPAAVLADAASAPRAAALGWPVLVAGVEPGDEEHSGGETLDGGVGEADPVYAIFTSGSTGVPKAAVVHHGGIANRFGWMSARLGAESAACVLQTTRHVFDSAVWQLFWPMVHGGRTVIPRDGGEADAGYLLEVIEAEGVTMTDFVPSVFNVLVPDLVADAGARARLASLRTVVVGGEQITPETTYRFLGALPGVRVVNLYGPTECSIGSIFHEVHADGGARIPIGTPISNTRALVLDRRGRPVPRGAAGEIHLGGRCVGLGYLGDPRKTAAAFVPDPFGGPGARLYRTGDLARHRADGSIEYLGRIDQQVKVRGFRIEPGEVEGWLCAHPAVREAAVVAREDAPGERRLVAYVVGDGVEPEELRAHLAAHLPEPMVPSAFVRLAALPLTATGKLDRRSLPAPGEDAFSARPYEPPAGAVETVLADIWAEVLGVEGVGRRDHFFERGGHSLLAVRLVSRVRRLLDAGATLRDLFERPVLADFARGLARAAHADPIEPADRGGRLPLAPPQQRLWFLEQLGGLGGAWHVSERLRLRGPLNTGALRRALHRIAVRHEALRTTVAVVDGEPRQRIAPAEAASFPLAVDDLAARLSAFARGTGEEEREADAALRRIVAEEARAPFDLERGPLARARLVRIAEDDHALLLTMHHMVSDGWSTDVLVRELGVLYEAFSRGGGDPLPPLPLQYADYAAWHRRRLEGGALDGQAEYWRAALAGAPALLALPTDRPRPARQDPAGETLAVSFDEETSAAVRTLSRRHGATPFMTVLAAWTVVLGRLAGQEDVVVGTLSANRGREEVEGMIGFFADTLALRVDLAGSPSTAALLARVRARTLEAQQHAELPFERVVELLQPARSLAHHPLFQVMFSWEEARRGGSALPGLDAGALDVAIAPAARFDLWLALGDAGGRIGGDVTYAAALFDGATVERWMGSLARLLREMAAAGDRPVDRLPLLSDGERRMLLDEWNRTDAVHPRDVCIHQLFEAQAARTPEAVAVDFEGEHLTYAELDARAGRVARRLRAAGVGPESRVALCVERGAEMVVAMLGVLKAGGAYVPLDPSHPADRLGYVLRDATPAAVLVHGVRGAETGALLRALRVPVLDLTDDGAVAVGDPSALAGISVEADHPAYVMYTSGSTGRPKGVAVPHGAVVNLLRSMRGIVGMEPADRVLAVTTYAFDISVLEIFLPLLHGARTVVLPRERAADPAALADAIRAHSATVMQATPATWRMLVEAGWEGAPGLRALCGGESLPAELAAAVRDRVGALWNVYGPTETTVWSTAEAVGDGSFGAGGGQAAIGRPVLNTRVYVLDPYGEPVPTGAPGELFIAGDGVARGYLHRPSLTAERFVPDPFAPRPGARMYRTGDLGRWLSGGRLAFAGRADHQVKVRGFRIEPGEIEARLTEHPAVHEAVVVVREDVPGHAQLVAYCVAGGALDAATLRAHLGERLPEYMVPAAYVCLDALPLTPNGKLDRGALPAPANGAYARRGYEAPSGETEEAIAGIWSALLGVDRVGRWDDFFELGGHSLLALRAASRVSERFRTRVAATELFYHPQLAELARAVDEARAACCGALPAATDSIQIGGADSIDAYSVDTMSDDDVDTLLAALLSQSTDP</sequence>
<dbReference type="InterPro" id="IPR036736">
    <property type="entry name" value="ACP-like_sf"/>
</dbReference>
<dbReference type="Gene3D" id="3.30.559.30">
    <property type="entry name" value="Nonribosomal peptide synthetase, condensation domain"/>
    <property type="match status" value="3"/>
</dbReference>
<dbReference type="InterPro" id="IPR010071">
    <property type="entry name" value="AA_adenyl_dom"/>
</dbReference>
<dbReference type="GO" id="GO:0003824">
    <property type="term" value="F:catalytic activity"/>
    <property type="evidence" value="ECO:0007669"/>
    <property type="project" value="InterPro"/>
</dbReference>
<dbReference type="InterPro" id="IPR020845">
    <property type="entry name" value="AMP-binding_CS"/>
</dbReference>
<keyword evidence="8" id="KW-1185">Reference proteome</keyword>
<gene>
    <name evidence="7" type="ORF">HNQ61_001544</name>
</gene>
<dbReference type="GO" id="GO:0005829">
    <property type="term" value="C:cytosol"/>
    <property type="evidence" value="ECO:0007669"/>
    <property type="project" value="TreeGrafter"/>
</dbReference>
<dbReference type="GO" id="GO:0009403">
    <property type="term" value="P:toxin biosynthetic process"/>
    <property type="evidence" value="ECO:0007669"/>
    <property type="project" value="UniProtKB-ARBA"/>
</dbReference>
<dbReference type="InterPro" id="IPR029063">
    <property type="entry name" value="SAM-dependent_MTases_sf"/>
</dbReference>
<protein>
    <submittedName>
        <fullName evidence="7">Amino acid adenylation domain-containing protein</fullName>
    </submittedName>
</protein>
<proteinExistence type="inferred from homology"/>
<dbReference type="FunFam" id="1.10.1200.10:FF:000016">
    <property type="entry name" value="Non-ribosomal peptide synthase"/>
    <property type="match status" value="2"/>
</dbReference>
<evidence type="ECO:0000256" key="4">
    <source>
        <dbReference type="ARBA" id="ARBA00022553"/>
    </source>
</evidence>
<dbReference type="Gene3D" id="1.10.1200.10">
    <property type="entry name" value="ACP-like"/>
    <property type="match status" value="4"/>
</dbReference>
<dbReference type="GO" id="GO:0072330">
    <property type="term" value="P:monocarboxylic acid biosynthetic process"/>
    <property type="evidence" value="ECO:0007669"/>
    <property type="project" value="UniProtKB-ARBA"/>
</dbReference>
<dbReference type="FunFam" id="3.30.300.30:FF:000010">
    <property type="entry name" value="Enterobactin synthetase component F"/>
    <property type="match status" value="3"/>
</dbReference>
<evidence type="ECO:0000313" key="8">
    <source>
        <dbReference type="Proteomes" id="UP000582837"/>
    </source>
</evidence>
<dbReference type="PROSITE" id="PS00012">
    <property type="entry name" value="PHOSPHOPANTETHEINE"/>
    <property type="match status" value="3"/>
</dbReference>
<dbReference type="Gene3D" id="3.30.300.30">
    <property type="match status" value="5"/>
</dbReference>
<keyword evidence="4" id="KW-0597">Phosphoprotein</keyword>
<dbReference type="InterPro" id="IPR025110">
    <property type="entry name" value="AMP-bd_C"/>
</dbReference>
<dbReference type="InterPro" id="IPR001242">
    <property type="entry name" value="Condensation_dom"/>
</dbReference>
<feature type="domain" description="Carrier" evidence="6">
    <location>
        <begin position="4214"/>
        <end position="4289"/>
    </location>
</feature>
<dbReference type="Pfam" id="PF00501">
    <property type="entry name" value="AMP-binding"/>
    <property type="match status" value="4"/>
</dbReference>
<organism evidence="7 8">
    <name type="scientific">Longimicrobium terrae</name>
    <dbReference type="NCBI Taxonomy" id="1639882"/>
    <lineage>
        <taxon>Bacteria</taxon>
        <taxon>Pseudomonadati</taxon>
        <taxon>Gemmatimonadota</taxon>
        <taxon>Longimicrobiia</taxon>
        <taxon>Longimicrobiales</taxon>
        <taxon>Longimicrobiaceae</taxon>
        <taxon>Longimicrobium</taxon>
    </lineage>
</organism>
<dbReference type="Pfam" id="PF13193">
    <property type="entry name" value="AMP-binding_C"/>
    <property type="match status" value="3"/>
</dbReference>
<dbReference type="FunFam" id="3.30.559.10:FF:000012">
    <property type="entry name" value="Non-ribosomal peptide synthetase"/>
    <property type="match status" value="1"/>
</dbReference>
<dbReference type="Pfam" id="PF00550">
    <property type="entry name" value="PP-binding"/>
    <property type="match status" value="4"/>
</dbReference>
<name>A0A841GMS0_9BACT</name>
<feature type="domain" description="Carrier" evidence="6">
    <location>
        <begin position="2083"/>
        <end position="2158"/>
    </location>
</feature>
<feature type="domain" description="Carrier" evidence="6">
    <location>
        <begin position="985"/>
        <end position="1060"/>
    </location>
</feature>
<dbReference type="GO" id="GO:0031177">
    <property type="term" value="F:phosphopantetheine binding"/>
    <property type="evidence" value="ECO:0007669"/>
    <property type="project" value="InterPro"/>
</dbReference>
<keyword evidence="3" id="KW-0596">Phosphopantetheine</keyword>
<dbReference type="SUPFAM" id="SSF52777">
    <property type="entry name" value="CoA-dependent acyltransferases"/>
    <property type="match status" value="6"/>
</dbReference>
<comment type="similarity">
    <text evidence="2">Belongs to the ATP-dependent AMP-binding enzyme family.</text>
</comment>
<evidence type="ECO:0000256" key="3">
    <source>
        <dbReference type="ARBA" id="ARBA00022450"/>
    </source>
</evidence>
<dbReference type="CDD" id="cd05930">
    <property type="entry name" value="A_NRPS"/>
    <property type="match status" value="2"/>
</dbReference>
<dbReference type="CDD" id="cd02440">
    <property type="entry name" value="AdoMet_MTases"/>
    <property type="match status" value="1"/>
</dbReference>
<keyword evidence="5" id="KW-0677">Repeat</keyword>
<dbReference type="NCBIfam" id="NF003417">
    <property type="entry name" value="PRK04813.1"/>
    <property type="match status" value="6"/>
</dbReference>
<dbReference type="FunFam" id="3.30.559.30:FF:000001">
    <property type="entry name" value="Non-ribosomal peptide synthetase"/>
    <property type="match status" value="1"/>
</dbReference>
<dbReference type="Proteomes" id="UP000582837">
    <property type="component" value="Unassembled WGS sequence"/>
</dbReference>
<dbReference type="FunFam" id="1.10.1200.10:FF:000005">
    <property type="entry name" value="Nonribosomal peptide synthetase 1"/>
    <property type="match status" value="2"/>
</dbReference>
<evidence type="ECO:0000256" key="2">
    <source>
        <dbReference type="ARBA" id="ARBA00006432"/>
    </source>
</evidence>